<dbReference type="eggNOG" id="ENOG502QW5U">
    <property type="taxonomic scope" value="Eukaryota"/>
</dbReference>
<dbReference type="Ensembl" id="ENSPANT00000016900.3">
    <property type="protein sequence ID" value="ENSPANP00000011779.3"/>
    <property type="gene ID" value="ENSPANG00000013785.3"/>
</dbReference>
<keyword evidence="1" id="KW-1133">Transmembrane helix</keyword>
<dbReference type="HOGENOM" id="CLU_677853_0_0_1"/>
<proteinExistence type="predicted"/>
<name>A0A096NFS5_PAPAN</name>
<reference evidence="2" key="2">
    <citation type="submission" date="2025-08" db="UniProtKB">
        <authorList>
            <consortium name="Ensembl"/>
        </authorList>
    </citation>
    <scope>IDENTIFICATION</scope>
</reference>
<keyword evidence="1" id="KW-0472">Membrane</keyword>
<keyword evidence="1" id="KW-0812">Transmembrane</keyword>
<evidence type="ECO:0000313" key="2">
    <source>
        <dbReference type="Ensembl" id="ENSPANP00000011779.3"/>
    </source>
</evidence>
<gene>
    <name evidence="2" type="primary">CCDC91</name>
</gene>
<organism evidence="2 3">
    <name type="scientific">Papio anubis</name>
    <name type="common">Olive baboon</name>
    <dbReference type="NCBI Taxonomy" id="9555"/>
    <lineage>
        <taxon>Eukaryota</taxon>
        <taxon>Metazoa</taxon>
        <taxon>Chordata</taxon>
        <taxon>Craniata</taxon>
        <taxon>Vertebrata</taxon>
        <taxon>Euteleostomi</taxon>
        <taxon>Mammalia</taxon>
        <taxon>Eutheria</taxon>
        <taxon>Euarchontoglires</taxon>
        <taxon>Primates</taxon>
        <taxon>Haplorrhini</taxon>
        <taxon>Catarrhini</taxon>
        <taxon>Cercopithecidae</taxon>
        <taxon>Cercopithecinae</taxon>
        <taxon>Papio</taxon>
    </lineage>
</organism>
<dbReference type="STRING" id="9555.ENSPANP00000011779"/>
<feature type="transmembrane region" description="Helical" evidence="1">
    <location>
        <begin position="127"/>
        <end position="145"/>
    </location>
</feature>
<dbReference type="AlphaFoldDB" id="A0A096NFS5"/>
<dbReference type="GeneTree" id="ENSGT00390000015899"/>
<protein>
    <submittedName>
        <fullName evidence="2">Coiled-coil domain containing 91</fullName>
    </submittedName>
</protein>
<dbReference type="Bgee" id="ENSPANG00000013785">
    <property type="expression patterns" value="Expressed in thyroid gland and 65 other cell types or tissues"/>
</dbReference>
<sequence>MICESGSLQNHSRFKETPVWSHGGRRFIHKKRKRHTEMGSEVQNSLIVYRHLTLLYVTQRKETSFQVLGLILVPLEEWMMMILVVLRLRRLLMVEMVKLKQHLLLFLGPPFLQYLESIFHRLLLRSYWTMTTLLPLAASLLMPLFHHQRIHQKTAL</sequence>
<feature type="transmembrane region" description="Helical" evidence="1">
    <location>
        <begin position="65"/>
        <end position="86"/>
    </location>
</feature>
<evidence type="ECO:0000256" key="1">
    <source>
        <dbReference type="SAM" id="Phobius"/>
    </source>
</evidence>
<dbReference type="Proteomes" id="UP000028761">
    <property type="component" value="Chromosome 9"/>
</dbReference>
<reference evidence="2 3" key="1">
    <citation type="submission" date="2012-03" db="EMBL/GenBank/DDBJ databases">
        <title>Whole Genome Assembly of Papio anubis.</title>
        <authorList>
            <person name="Liu Y.L."/>
            <person name="Abraham K.A."/>
            <person name="Akbar H.A."/>
            <person name="Ali S.A."/>
            <person name="Anosike U.A."/>
            <person name="Aqrawi P.A."/>
            <person name="Arias F.A."/>
            <person name="Attaway T.A."/>
            <person name="Awwad R.A."/>
            <person name="Babu C.B."/>
            <person name="Bandaranaike D.B."/>
            <person name="Battles P.B."/>
            <person name="Bell A.B."/>
            <person name="Beltran B.B."/>
            <person name="Berhane-Mersha D.B."/>
            <person name="Bess C.B."/>
            <person name="Bickham C.B."/>
            <person name="Bolden T.B."/>
            <person name="Carter K.C."/>
            <person name="Chau D.C."/>
            <person name="Chavez A.C."/>
            <person name="Clerc-Blankenburg K.C."/>
            <person name="Coyle M.C."/>
            <person name="Dao M.D."/>
            <person name="Davila M.L.D."/>
            <person name="Davy-Carroll L.D."/>
            <person name="Denson S.D."/>
            <person name="Dinh H.D."/>
            <person name="Fernandez S.F."/>
            <person name="Fernando P.F."/>
            <person name="Forbes L.F."/>
            <person name="Francis C.F."/>
            <person name="Francisco L.F."/>
            <person name="Fu Q.F."/>
            <person name="Garcia-Iii R.G."/>
            <person name="Garrett T.G."/>
            <person name="Gross S.G."/>
            <person name="Gubbala S.G."/>
            <person name="Hirani K.H."/>
            <person name="Hogues M.H."/>
            <person name="Hollins B.H."/>
            <person name="Jackson L.J."/>
            <person name="Javaid M.J."/>
            <person name="Jhangiani S.J."/>
            <person name="Johnson A.J."/>
            <person name="Johnson B.J."/>
            <person name="Jones J.J."/>
            <person name="Joshi V.J."/>
            <person name="Kalu J.K."/>
            <person name="Khan N.K."/>
            <person name="Korchina V.K."/>
            <person name="Kovar C.K."/>
            <person name="Lago L.L."/>
            <person name="Lara F.L."/>
            <person name="Le T.-K.L."/>
            <person name="Lee S.L."/>
            <person name="Legall-Iii F.L."/>
            <person name="Lemon S.L."/>
            <person name="Liu J.L."/>
            <person name="Liu Y.-S.L."/>
            <person name="Liyanage D.L."/>
            <person name="Lopez J.L."/>
            <person name="Lorensuhewa L.L."/>
            <person name="Mata R.M."/>
            <person name="Mathew T.M."/>
            <person name="Mercado C.M."/>
            <person name="Mercado I.M."/>
            <person name="Morales K.M."/>
            <person name="Morgan M.M."/>
            <person name="Munidasa M.M."/>
            <person name="Ngo D.N."/>
            <person name="Nguyen L.N."/>
            <person name="Nguyen T.N."/>
            <person name="Nguyen N.N."/>
            <person name="Obregon M.O."/>
            <person name="Okwuonu G.O."/>
            <person name="Ongeri F.O."/>
            <person name="Onwere C.O."/>
            <person name="Osifeso I.O."/>
            <person name="Parra A.P."/>
            <person name="Patil S.P."/>
            <person name="Perez A.P."/>
            <person name="Perez Y.P."/>
            <person name="Pham C.P."/>
            <person name="Pu L.-L.P."/>
            <person name="Puazo M.P."/>
            <person name="Quiroz J.Q."/>
            <person name="Rouhana J.R."/>
            <person name="Ruiz M.R."/>
            <person name="Ruiz S.-J.R."/>
            <person name="Saada N.S."/>
            <person name="Santibanez J.S."/>
            <person name="Scheel M.S."/>
            <person name="Schneider B.S."/>
            <person name="Simmons D.S."/>
            <person name="Sisson I.S."/>
            <person name="Tang L.-Y.T."/>
            <person name="Thornton R.T."/>
            <person name="Tisius J.T."/>
            <person name="Toledanes G.T."/>
            <person name="Trejos Z.T."/>
            <person name="Usmani K.U."/>
            <person name="Varghese R.V."/>
            <person name="Vattathil S.V."/>
            <person name="Vee V.V."/>
            <person name="Walker D.W."/>
            <person name="Weissenberger G.W."/>
            <person name="White C.W."/>
            <person name="Williams A.W."/>
            <person name="Woodworth J.W."/>
            <person name="Wright R.W."/>
            <person name="Zhu Y.Z."/>
            <person name="Han Y.H."/>
            <person name="Newsham I.N."/>
            <person name="Nazareth L.N."/>
            <person name="Worley K.W."/>
            <person name="Muzny D.M."/>
            <person name="Rogers J.R."/>
            <person name="Gibbs R.G."/>
        </authorList>
    </citation>
    <scope>NUCLEOTIDE SEQUENCE [LARGE SCALE GENOMIC DNA]</scope>
</reference>
<evidence type="ECO:0000313" key="3">
    <source>
        <dbReference type="Proteomes" id="UP000028761"/>
    </source>
</evidence>
<keyword evidence="3" id="KW-1185">Reference proteome</keyword>
<reference evidence="2" key="3">
    <citation type="submission" date="2025-09" db="UniProtKB">
        <authorList>
            <consortium name="Ensembl"/>
        </authorList>
    </citation>
    <scope>IDENTIFICATION</scope>
</reference>
<accession>A0A096NFS5</accession>